<gene>
    <name evidence="2" type="ORF">MNBD_ALPHA03-326</name>
</gene>
<feature type="transmembrane region" description="Helical" evidence="1">
    <location>
        <begin position="332"/>
        <end position="351"/>
    </location>
</feature>
<feature type="transmembrane region" description="Helical" evidence="1">
    <location>
        <begin position="455"/>
        <end position="479"/>
    </location>
</feature>
<dbReference type="Gene3D" id="3.30.70.1320">
    <property type="entry name" value="Multidrug efflux transporter AcrB pore domain like"/>
    <property type="match status" value="1"/>
</dbReference>
<feature type="transmembrane region" description="Helical" evidence="1">
    <location>
        <begin position="383"/>
        <end position="407"/>
    </location>
</feature>
<feature type="transmembrane region" description="Helical" evidence="1">
    <location>
        <begin position="1001"/>
        <end position="1027"/>
    </location>
</feature>
<feature type="transmembrane region" description="Helical" evidence="1">
    <location>
        <begin position="538"/>
        <end position="559"/>
    </location>
</feature>
<dbReference type="AlphaFoldDB" id="A0A3B1B4I4"/>
<feature type="transmembrane region" description="Helical" evidence="1">
    <location>
        <begin position="428"/>
        <end position="449"/>
    </location>
</feature>
<reference evidence="2" key="1">
    <citation type="submission" date="2018-06" db="EMBL/GenBank/DDBJ databases">
        <authorList>
            <person name="Zhirakovskaya E."/>
        </authorList>
    </citation>
    <scope>NUCLEOTIDE SEQUENCE</scope>
</reference>
<protein>
    <submittedName>
        <fullName evidence="2">Acriflavin resistance protein</fullName>
    </submittedName>
</protein>
<dbReference type="Gene3D" id="3.30.2090.10">
    <property type="entry name" value="Multidrug efflux transporter AcrB TolC docking domain, DN and DC subdomains"/>
    <property type="match status" value="2"/>
</dbReference>
<dbReference type="Pfam" id="PF00873">
    <property type="entry name" value="ACR_tran"/>
    <property type="match status" value="1"/>
</dbReference>
<feature type="transmembrane region" description="Helical" evidence="1">
    <location>
        <begin position="924"/>
        <end position="949"/>
    </location>
</feature>
<dbReference type="PANTHER" id="PTHR32063">
    <property type="match status" value="1"/>
</dbReference>
<sequence length="1051" mass="116482">MSGIMKWFIHNPIAANLMLFLLIIGGLIGLQKVSKESFPSVRPNQIEVSVVYLGAGPEEVEERIVIRIEEAVYDLEGVKRVRSTAREGIGFVTIEAVDDYDMQRLLNDVKSRVDSINTFPRLSERPNISQPIFNNSVMQIALAADLPEAELKELGRRVRNEIAALKGVNRVELNAIRPYEISIEIDEFNLQKYGLSFDDVAQAISRTSVNMPAGKVDNEAGNIQIMTRGQSYTGEDFENIVVLQDAGGTRVLLKDVANVVDGFSEDRFEAHINRKNAVLLNVNVGETPNVTEISKVVTDYVENTLRPSLPDGVEAVIWNDQATGFKSRANTLISNGIGGLILVFLGLMLFLTPRLAGWVVVGIAVSFLGAFMILPLTGESLNMIGMFAFILVLGIVVDDAIIIGENIHRENQRGIKGTKAAVLGSAKVAKPVIFSALTTMIFFAPMAMVPGTTRQFTTVVAVVVILTLIVSLIECLLILPAHLRHGGEGKPGLLAKLFTKIGLTGIVNILRAKADRFLEVAIFKYYKPFLNKCLRRKAVTLSVFVGMLSIVTVGIQYGGHVGFAFQPSIPQDFIRAEYTFPSGVPYDTVKEATRALENSAYEVVKDLEEQYPDSKIFKATMSFASGRGARAFFVLEPGEGRPISTEDITKMWREKTPFFPDAKEIKFDNTFNNDSRGMRIRLSSANVDDIAAAAAELKAKLATYDAIYYVTDTADSAQSEAVLSLIPSAENLGLSLRDLGRQVRQAFYGEEVQRVPRGIDDVKVMVRFPEKDRKSFDALGKLRVRSETGAEVPFGAVANVDYRPAYTSIRRIDRERTLTVIASLEEGKEAEIKKIKDDLKENFFPAWEDKYKTVKRTLGGEDEGQEEFMNSIMTNFIFGLLIIYILFAIAFKSYFKPFIIFTALPFGYMGAVIGHLILGMDISIFSIMGIAAAMGVVINDNLVLVDYISRLRDKGYDVVQAIEIAAEERFRPIFLTSFTTFIGLMPLMLETSVQAQFLIPAVVSLSFGVLFATVVTLILVPILYILMSRIRDRIYDMMGWELKQALPEPAE</sequence>
<dbReference type="PANTHER" id="PTHR32063:SF33">
    <property type="entry name" value="RND SUPERFAMILY EFFLUX PUMP PERMEASE COMPONENT"/>
    <property type="match status" value="1"/>
</dbReference>
<dbReference type="SUPFAM" id="SSF82714">
    <property type="entry name" value="Multidrug efflux transporter AcrB TolC docking domain, DN and DC subdomains"/>
    <property type="match status" value="2"/>
</dbReference>
<dbReference type="InterPro" id="IPR027463">
    <property type="entry name" value="AcrB_DN_DC_subdom"/>
</dbReference>
<dbReference type="Gene3D" id="1.20.1640.10">
    <property type="entry name" value="Multidrug efflux transporter AcrB transmembrane domain"/>
    <property type="match status" value="2"/>
</dbReference>
<dbReference type="GO" id="GO:0005886">
    <property type="term" value="C:plasma membrane"/>
    <property type="evidence" value="ECO:0007669"/>
    <property type="project" value="TreeGrafter"/>
</dbReference>
<evidence type="ECO:0000256" key="1">
    <source>
        <dbReference type="SAM" id="Phobius"/>
    </source>
</evidence>
<dbReference type="SUPFAM" id="SSF82866">
    <property type="entry name" value="Multidrug efflux transporter AcrB transmembrane domain"/>
    <property type="match status" value="2"/>
</dbReference>
<organism evidence="2">
    <name type="scientific">hydrothermal vent metagenome</name>
    <dbReference type="NCBI Taxonomy" id="652676"/>
    <lineage>
        <taxon>unclassified sequences</taxon>
        <taxon>metagenomes</taxon>
        <taxon>ecological metagenomes</taxon>
    </lineage>
</organism>
<proteinExistence type="predicted"/>
<keyword evidence="1" id="KW-0472">Membrane</keyword>
<name>A0A3B1B4I4_9ZZZZ</name>
<dbReference type="EMBL" id="UOFW01000126">
    <property type="protein sequence ID" value="VAX05190.1"/>
    <property type="molecule type" value="Genomic_DNA"/>
</dbReference>
<dbReference type="Gene3D" id="3.30.70.1440">
    <property type="entry name" value="Multidrug efflux transporter AcrB pore domain"/>
    <property type="match status" value="1"/>
</dbReference>
<accession>A0A3B1B4I4</accession>
<dbReference type="PRINTS" id="PR00702">
    <property type="entry name" value="ACRIFLAVINRP"/>
</dbReference>
<feature type="transmembrane region" description="Helical" evidence="1">
    <location>
        <begin position="970"/>
        <end position="989"/>
    </location>
</feature>
<feature type="transmembrane region" description="Helical" evidence="1">
    <location>
        <begin position="872"/>
        <end position="891"/>
    </location>
</feature>
<evidence type="ECO:0000313" key="2">
    <source>
        <dbReference type="EMBL" id="VAX05190.1"/>
    </source>
</evidence>
<keyword evidence="1" id="KW-0812">Transmembrane</keyword>
<dbReference type="InterPro" id="IPR001036">
    <property type="entry name" value="Acrflvin-R"/>
</dbReference>
<feature type="transmembrane region" description="Helical" evidence="1">
    <location>
        <begin position="898"/>
        <end position="918"/>
    </location>
</feature>
<dbReference type="Gene3D" id="3.30.70.1430">
    <property type="entry name" value="Multidrug efflux transporter AcrB pore domain"/>
    <property type="match status" value="2"/>
</dbReference>
<feature type="transmembrane region" description="Helical" evidence="1">
    <location>
        <begin position="358"/>
        <end position="377"/>
    </location>
</feature>
<dbReference type="SUPFAM" id="SSF82693">
    <property type="entry name" value="Multidrug efflux transporter AcrB pore domain, PN1, PN2, PC1 and PC2 subdomains"/>
    <property type="match status" value="2"/>
</dbReference>
<dbReference type="GO" id="GO:0042910">
    <property type="term" value="F:xenobiotic transmembrane transporter activity"/>
    <property type="evidence" value="ECO:0007669"/>
    <property type="project" value="TreeGrafter"/>
</dbReference>
<keyword evidence="1" id="KW-1133">Transmembrane helix</keyword>